<proteinExistence type="predicted"/>
<gene>
    <name evidence="1" type="ORF">QFC24_006905</name>
</gene>
<dbReference type="Proteomes" id="UP001234202">
    <property type="component" value="Unassembled WGS sequence"/>
</dbReference>
<dbReference type="EMBL" id="JASBWV010000041">
    <property type="protein sequence ID" value="KAJ9115797.1"/>
    <property type="molecule type" value="Genomic_DNA"/>
</dbReference>
<evidence type="ECO:0000313" key="1">
    <source>
        <dbReference type="EMBL" id="KAJ9115797.1"/>
    </source>
</evidence>
<accession>A0ACC2WXN5</accession>
<reference evidence="1" key="1">
    <citation type="submission" date="2023-04" db="EMBL/GenBank/DDBJ databases">
        <title>Draft Genome sequencing of Naganishia species isolated from polar environments using Oxford Nanopore Technology.</title>
        <authorList>
            <person name="Leo P."/>
            <person name="Venkateswaran K."/>
        </authorList>
    </citation>
    <scope>NUCLEOTIDE SEQUENCE</scope>
    <source>
        <strain evidence="1">DBVPG 5303</strain>
    </source>
</reference>
<sequence length="144" mass="16923">MTSLIQVRHNGFHIDYRPWPSDEEEEGAWQEYQEGVRLLDAGEYWLRNNDADQEREPTRRDPYVQVERFADMLPPIISSESTKAFLREHFGPPQEAEQDDGKGRYSQVLQFPKLVVRGQRDDGILWPEVEEGIENMMADLHVQH</sequence>
<organism evidence="1 2">
    <name type="scientific">Naganishia onofrii</name>
    <dbReference type="NCBI Taxonomy" id="1851511"/>
    <lineage>
        <taxon>Eukaryota</taxon>
        <taxon>Fungi</taxon>
        <taxon>Dikarya</taxon>
        <taxon>Basidiomycota</taxon>
        <taxon>Agaricomycotina</taxon>
        <taxon>Tremellomycetes</taxon>
        <taxon>Filobasidiales</taxon>
        <taxon>Filobasidiaceae</taxon>
        <taxon>Naganishia</taxon>
    </lineage>
</organism>
<protein>
    <submittedName>
        <fullName evidence="1">Uncharacterized protein</fullName>
    </submittedName>
</protein>
<keyword evidence="2" id="KW-1185">Reference proteome</keyword>
<name>A0ACC2WXN5_9TREE</name>
<comment type="caution">
    <text evidence="1">The sequence shown here is derived from an EMBL/GenBank/DDBJ whole genome shotgun (WGS) entry which is preliminary data.</text>
</comment>
<evidence type="ECO:0000313" key="2">
    <source>
        <dbReference type="Proteomes" id="UP001234202"/>
    </source>
</evidence>